<dbReference type="Proteomes" id="UP000053660">
    <property type="component" value="Unassembled WGS sequence"/>
</dbReference>
<gene>
    <name evidence="1" type="ORF">OESDEN_10494</name>
</gene>
<evidence type="ECO:0000313" key="2">
    <source>
        <dbReference type="Proteomes" id="UP000053660"/>
    </source>
</evidence>
<proteinExistence type="predicted"/>
<dbReference type="AlphaFoldDB" id="A0A0B1SXK4"/>
<reference evidence="1 2" key="1">
    <citation type="submission" date="2014-03" db="EMBL/GenBank/DDBJ databases">
        <title>Draft genome of the hookworm Oesophagostomum dentatum.</title>
        <authorList>
            <person name="Mitreva M."/>
        </authorList>
    </citation>
    <scope>NUCLEOTIDE SEQUENCE [LARGE SCALE GENOMIC DNA]</scope>
    <source>
        <strain evidence="1 2">OD-Hann</strain>
    </source>
</reference>
<accession>A0A0B1SXK4</accession>
<sequence length="72" mass="7741">MVQPQNCVGCDLVPHCYRHNCNTSCRLPCKPEGQHLYTGCLLVEHKKCPVPGCGWADGPPVEGPPPDPTDSG</sequence>
<keyword evidence="2" id="KW-1185">Reference proteome</keyword>
<dbReference type="OrthoDB" id="5870228at2759"/>
<protein>
    <submittedName>
        <fullName evidence="1">Uncharacterized protein</fullName>
    </submittedName>
</protein>
<evidence type="ECO:0000313" key="1">
    <source>
        <dbReference type="EMBL" id="KHJ89674.1"/>
    </source>
</evidence>
<dbReference type="EMBL" id="KN553900">
    <property type="protein sequence ID" value="KHJ89674.1"/>
    <property type="molecule type" value="Genomic_DNA"/>
</dbReference>
<organism evidence="1 2">
    <name type="scientific">Oesophagostomum dentatum</name>
    <name type="common">Nodular worm</name>
    <dbReference type="NCBI Taxonomy" id="61180"/>
    <lineage>
        <taxon>Eukaryota</taxon>
        <taxon>Metazoa</taxon>
        <taxon>Ecdysozoa</taxon>
        <taxon>Nematoda</taxon>
        <taxon>Chromadorea</taxon>
        <taxon>Rhabditida</taxon>
        <taxon>Rhabditina</taxon>
        <taxon>Rhabditomorpha</taxon>
        <taxon>Strongyloidea</taxon>
        <taxon>Strongylidae</taxon>
        <taxon>Oesophagostomum</taxon>
    </lineage>
</organism>
<name>A0A0B1SXK4_OESDE</name>